<evidence type="ECO:0000313" key="1">
    <source>
        <dbReference type="EMBL" id="GLK47484.1"/>
    </source>
</evidence>
<organism evidence="1 2">
    <name type="scientific">Brevundimonas intermedia</name>
    <dbReference type="NCBI Taxonomy" id="74315"/>
    <lineage>
        <taxon>Bacteria</taxon>
        <taxon>Pseudomonadati</taxon>
        <taxon>Pseudomonadota</taxon>
        <taxon>Alphaproteobacteria</taxon>
        <taxon>Caulobacterales</taxon>
        <taxon>Caulobacteraceae</taxon>
        <taxon>Brevundimonas</taxon>
    </lineage>
</organism>
<accession>A0ABQ5T3Y9</accession>
<evidence type="ECO:0000313" key="2">
    <source>
        <dbReference type="Proteomes" id="UP001143509"/>
    </source>
</evidence>
<reference evidence="1" key="1">
    <citation type="journal article" date="2014" name="Int. J. Syst. Evol. Microbiol.">
        <title>Complete genome of a new Firmicutes species belonging to the dominant human colonic microbiota ('Ruminococcus bicirculans') reveals two chromosomes and a selective capacity to utilize plant glucans.</title>
        <authorList>
            <consortium name="NISC Comparative Sequencing Program"/>
            <person name="Wegmann U."/>
            <person name="Louis P."/>
            <person name="Goesmann A."/>
            <person name="Henrissat B."/>
            <person name="Duncan S.H."/>
            <person name="Flint H.J."/>
        </authorList>
    </citation>
    <scope>NUCLEOTIDE SEQUENCE</scope>
    <source>
        <strain evidence="1">VKM B-1499</strain>
    </source>
</reference>
<reference evidence="1" key="2">
    <citation type="submission" date="2023-01" db="EMBL/GenBank/DDBJ databases">
        <authorList>
            <person name="Sun Q."/>
            <person name="Evtushenko L."/>
        </authorList>
    </citation>
    <scope>NUCLEOTIDE SEQUENCE</scope>
    <source>
        <strain evidence="1">VKM B-1499</strain>
    </source>
</reference>
<gene>
    <name evidence="1" type="ORF">GCM10017620_04570</name>
</gene>
<protein>
    <submittedName>
        <fullName evidence="1">Uncharacterized protein</fullName>
    </submittedName>
</protein>
<sequence>MRRVARWASSIGVGAGGEAGGVVIRLPCRAIVAESQPGDVEQEQIERPNWIKRSVSVKDMKRRYVGFRSLLVASVVETT</sequence>
<dbReference type="EMBL" id="BSFD01000001">
    <property type="protein sequence ID" value="GLK47484.1"/>
    <property type="molecule type" value="Genomic_DNA"/>
</dbReference>
<dbReference type="Proteomes" id="UP001143509">
    <property type="component" value="Unassembled WGS sequence"/>
</dbReference>
<comment type="caution">
    <text evidence="1">The sequence shown here is derived from an EMBL/GenBank/DDBJ whole genome shotgun (WGS) entry which is preliminary data.</text>
</comment>
<name>A0ABQ5T3Y9_9CAUL</name>
<keyword evidence="2" id="KW-1185">Reference proteome</keyword>
<proteinExistence type="predicted"/>